<keyword evidence="5" id="KW-0336">GPI-anchor</keyword>
<comment type="caution">
    <text evidence="14">The sequence shown here is derived from an EMBL/GenBank/DDBJ whole genome shotgun (WGS) entry which is preliminary data.</text>
</comment>
<dbReference type="OrthoDB" id="9908581at2759"/>
<protein>
    <recommendedName>
        <fullName evidence="3">Shadow of prion protein</fullName>
    </recommendedName>
</protein>
<keyword evidence="6" id="KW-0640">Prion</keyword>
<dbReference type="EMBL" id="JAACNH010000008">
    <property type="protein sequence ID" value="KAG8434928.1"/>
    <property type="molecule type" value="Genomic_DNA"/>
</dbReference>
<dbReference type="PANTHER" id="PTHR28552">
    <property type="entry name" value="SHADOW OF PRION PROTEIN"/>
    <property type="match status" value="1"/>
</dbReference>
<evidence type="ECO:0000313" key="15">
    <source>
        <dbReference type="Proteomes" id="UP000812440"/>
    </source>
</evidence>
<feature type="signal peptide" evidence="13">
    <location>
        <begin position="1"/>
        <end position="24"/>
    </location>
</feature>
<feature type="compositionally biased region" description="Gly residues" evidence="12">
    <location>
        <begin position="26"/>
        <end position="36"/>
    </location>
</feature>
<evidence type="ECO:0000313" key="14">
    <source>
        <dbReference type="EMBL" id="KAG8434928.1"/>
    </source>
</evidence>
<accession>A0A8T2IV56</accession>
<gene>
    <name evidence="14" type="ORF">GDO86_013045</name>
</gene>
<evidence type="ECO:0000256" key="7">
    <source>
        <dbReference type="ARBA" id="ARBA00022729"/>
    </source>
</evidence>
<organism evidence="14 15">
    <name type="scientific">Hymenochirus boettgeri</name>
    <name type="common">Congo dwarf clawed frog</name>
    <dbReference type="NCBI Taxonomy" id="247094"/>
    <lineage>
        <taxon>Eukaryota</taxon>
        <taxon>Metazoa</taxon>
        <taxon>Chordata</taxon>
        <taxon>Craniata</taxon>
        <taxon>Vertebrata</taxon>
        <taxon>Euteleostomi</taxon>
        <taxon>Amphibia</taxon>
        <taxon>Batrachia</taxon>
        <taxon>Anura</taxon>
        <taxon>Pipoidea</taxon>
        <taxon>Pipidae</taxon>
        <taxon>Pipinae</taxon>
        <taxon>Hymenochirus</taxon>
    </lineage>
</organism>
<keyword evidence="7 13" id="KW-0732">Signal</keyword>
<dbReference type="GO" id="GO:0003676">
    <property type="term" value="F:nucleic acid binding"/>
    <property type="evidence" value="ECO:0007669"/>
    <property type="project" value="TreeGrafter"/>
</dbReference>
<evidence type="ECO:0000256" key="2">
    <source>
        <dbReference type="ARBA" id="ARBA00008311"/>
    </source>
</evidence>
<reference evidence="14" key="1">
    <citation type="thesis" date="2020" institute="ProQuest LLC" country="789 East Eisenhower Parkway, Ann Arbor, MI, USA">
        <title>Comparative Genomics and Chromosome Evolution.</title>
        <authorList>
            <person name="Mudd A.B."/>
        </authorList>
    </citation>
    <scope>NUCLEOTIDE SEQUENCE</scope>
    <source>
        <strain evidence="14">Female2</strain>
        <tissue evidence="14">Blood</tissue>
    </source>
</reference>
<feature type="chain" id="PRO_5035859471" description="Shadow of prion protein" evidence="13">
    <location>
        <begin position="25"/>
        <end position="132"/>
    </location>
</feature>
<comment type="subcellular location">
    <subcellularLocation>
        <location evidence="1">Cell membrane</location>
        <topology evidence="1">Lipid-anchor</topology>
        <topology evidence="1">GPI-anchor</topology>
    </subcellularLocation>
</comment>
<evidence type="ECO:0000256" key="4">
    <source>
        <dbReference type="ARBA" id="ARBA00022475"/>
    </source>
</evidence>
<keyword evidence="10" id="KW-0325">Glycoprotein</keyword>
<keyword evidence="4" id="KW-1003">Cell membrane</keyword>
<proteinExistence type="inferred from homology"/>
<comment type="similarity">
    <text evidence="2">Belongs to the SPRN family.</text>
</comment>
<dbReference type="GO" id="GO:0005886">
    <property type="term" value="C:plasma membrane"/>
    <property type="evidence" value="ECO:0007669"/>
    <property type="project" value="UniProtKB-SubCell"/>
</dbReference>
<dbReference type="InterPro" id="IPR029238">
    <property type="entry name" value="Shadoo"/>
</dbReference>
<dbReference type="Proteomes" id="UP000812440">
    <property type="component" value="Chromosome 7"/>
</dbReference>
<evidence type="ECO:0000256" key="13">
    <source>
        <dbReference type="SAM" id="SignalP"/>
    </source>
</evidence>
<evidence type="ECO:0000256" key="8">
    <source>
        <dbReference type="ARBA" id="ARBA00023087"/>
    </source>
</evidence>
<dbReference type="GO" id="GO:0098552">
    <property type="term" value="C:side of membrane"/>
    <property type="evidence" value="ECO:0007669"/>
    <property type="project" value="UniProtKB-KW"/>
</dbReference>
<dbReference type="Pfam" id="PF14999">
    <property type="entry name" value="Shadoo"/>
    <property type="match status" value="1"/>
</dbReference>
<evidence type="ECO:0000256" key="3">
    <source>
        <dbReference type="ARBA" id="ARBA00014397"/>
    </source>
</evidence>
<evidence type="ECO:0000256" key="1">
    <source>
        <dbReference type="ARBA" id="ARBA00004609"/>
    </source>
</evidence>
<feature type="region of interest" description="Disordered" evidence="12">
    <location>
        <begin position="24"/>
        <end position="43"/>
    </location>
</feature>
<dbReference type="AlphaFoldDB" id="A0A8T2IV56"/>
<evidence type="ECO:0000256" key="12">
    <source>
        <dbReference type="SAM" id="MobiDB-lite"/>
    </source>
</evidence>
<evidence type="ECO:0000256" key="10">
    <source>
        <dbReference type="ARBA" id="ARBA00023180"/>
    </source>
</evidence>
<keyword evidence="11" id="KW-0449">Lipoprotein</keyword>
<dbReference type="PANTHER" id="PTHR28552:SF1">
    <property type="entry name" value="SHADOW OF PRION PROTEIN"/>
    <property type="match status" value="1"/>
</dbReference>
<evidence type="ECO:0000256" key="9">
    <source>
        <dbReference type="ARBA" id="ARBA00023136"/>
    </source>
</evidence>
<keyword evidence="15" id="KW-1185">Reference proteome</keyword>
<dbReference type="GO" id="GO:0006606">
    <property type="term" value="P:protein import into nucleus"/>
    <property type="evidence" value="ECO:0007669"/>
    <property type="project" value="TreeGrafter"/>
</dbReference>
<evidence type="ECO:0000256" key="6">
    <source>
        <dbReference type="ARBA" id="ARBA00022678"/>
    </source>
</evidence>
<dbReference type="GO" id="GO:0005634">
    <property type="term" value="C:nucleus"/>
    <property type="evidence" value="ECO:0007669"/>
    <property type="project" value="TreeGrafter"/>
</dbReference>
<name>A0A8T2IV56_9PIPI</name>
<keyword evidence="8" id="KW-0034">Amyloid</keyword>
<sequence length="132" mass="13962">MRVYSALCWSLLLLVALLSQNVTAKGGRGGARGGARGASRGTSRVRAKMPTRYGSFRVSAAAAAGAAVGASAGLTGKRWRSDDGSEVDTQWRNNTSEGIYGYRAWTSGTDCSSKPLLFGLVFCITTIFKVNF</sequence>
<evidence type="ECO:0000256" key="5">
    <source>
        <dbReference type="ARBA" id="ARBA00022622"/>
    </source>
</evidence>
<keyword evidence="9" id="KW-0472">Membrane</keyword>
<evidence type="ECO:0000256" key="11">
    <source>
        <dbReference type="ARBA" id="ARBA00023288"/>
    </source>
</evidence>